<dbReference type="Proteomes" id="UP000006620">
    <property type="component" value="Chromosome"/>
</dbReference>
<dbReference type="GO" id="GO:0005524">
    <property type="term" value="F:ATP binding"/>
    <property type="evidence" value="ECO:0007669"/>
    <property type="project" value="UniProtKB-KW"/>
</dbReference>
<dbReference type="InterPro" id="IPR039421">
    <property type="entry name" value="Type_1_exporter"/>
</dbReference>
<dbReference type="HOGENOM" id="CLU_000604_84_9_9"/>
<keyword evidence="6" id="KW-0067">ATP-binding</keyword>
<dbReference type="GO" id="GO:0015421">
    <property type="term" value="F:ABC-type oligopeptide transporter activity"/>
    <property type="evidence" value="ECO:0007669"/>
    <property type="project" value="TreeGrafter"/>
</dbReference>
<evidence type="ECO:0000256" key="4">
    <source>
        <dbReference type="ARBA" id="ARBA00022692"/>
    </source>
</evidence>
<evidence type="ECO:0000313" key="13">
    <source>
        <dbReference type="EMBL" id="AEI43653.1"/>
    </source>
</evidence>
<dbReference type="PANTHER" id="PTHR43394">
    <property type="entry name" value="ATP-DEPENDENT PERMEASE MDL1, MITOCHONDRIAL"/>
    <property type="match status" value="1"/>
</dbReference>
<evidence type="ECO:0000256" key="6">
    <source>
        <dbReference type="ARBA" id="ARBA00022840"/>
    </source>
</evidence>
<evidence type="ECO:0000256" key="1">
    <source>
        <dbReference type="ARBA" id="ARBA00004651"/>
    </source>
</evidence>
<keyword evidence="8 10" id="KW-0472">Membrane</keyword>
<proteinExistence type="predicted"/>
<dbReference type="PROSITE" id="PS00211">
    <property type="entry name" value="ABC_TRANSPORTER_1"/>
    <property type="match status" value="1"/>
</dbReference>
<feature type="transmembrane region" description="Helical" evidence="10">
    <location>
        <begin position="28"/>
        <end position="53"/>
    </location>
</feature>
<accession>F8F9G4</accession>
<evidence type="ECO:0000256" key="8">
    <source>
        <dbReference type="ARBA" id="ARBA00023136"/>
    </source>
</evidence>
<name>F8F9G4_PAEMK</name>
<feature type="transmembrane region" description="Helical" evidence="10">
    <location>
        <begin position="281"/>
        <end position="304"/>
    </location>
</feature>
<dbReference type="KEGG" id="pms:KNP414_05129"/>
<keyword evidence="5" id="KW-0547">Nucleotide-binding</keyword>
<feature type="transmembrane region" description="Helical" evidence="10">
    <location>
        <begin position="138"/>
        <end position="160"/>
    </location>
</feature>
<feature type="domain" description="ABC transporter" evidence="11">
    <location>
        <begin position="345"/>
        <end position="581"/>
    </location>
</feature>
<feature type="compositionally biased region" description="Basic and acidic residues" evidence="9">
    <location>
        <begin position="586"/>
        <end position="601"/>
    </location>
</feature>
<dbReference type="AlphaFoldDB" id="F8F9G4"/>
<protein>
    <submittedName>
        <fullName evidence="13">ABC transporter ATP binding/permease protein</fullName>
    </submittedName>
</protein>
<dbReference type="EMBL" id="CP002869">
    <property type="protein sequence ID" value="AEI43653.1"/>
    <property type="molecule type" value="Genomic_DNA"/>
</dbReference>
<evidence type="ECO:0000259" key="11">
    <source>
        <dbReference type="PROSITE" id="PS50893"/>
    </source>
</evidence>
<evidence type="ECO:0000259" key="12">
    <source>
        <dbReference type="PROSITE" id="PS50929"/>
    </source>
</evidence>
<feature type="transmembrane region" description="Helical" evidence="10">
    <location>
        <begin position="248"/>
        <end position="269"/>
    </location>
</feature>
<evidence type="ECO:0000256" key="9">
    <source>
        <dbReference type="SAM" id="MobiDB-lite"/>
    </source>
</evidence>
<keyword evidence="3" id="KW-1003">Cell membrane</keyword>
<dbReference type="PATRIC" id="fig|1036673.3.peg.4744"/>
<dbReference type="SMART" id="SM00382">
    <property type="entry name" value="AAA"/>
    <property type="match status" value="1"/>
</dbReference>
<dbReference type="GO" id="GO:0005886">
    <property type="term" value="C:plasma membrane"/>
    <property type="evidence" value="ECO:0007669"/>
    <property type="project" value="UniProtKB-SubCell"/>
</dbReference>
<sequence length="616" mass="67033">MSTPKSKSEPKAKPKPVFGRLVRYVRPYSFWVAVTVIASLGLAAIDIVLGKLIERMIDGTIGPPGEIIAIIALMILIGMPCRYAIKYASARFSVKALQDLRSEWSAKITALPVSEVERRFTGDLVSRLTNDTAVLQNFFIQQFANLFYLPVVFLAAFTILLMTSWKLVLSTLVLLPLGMILTTLLTKPMQSFSEQLQESIGRLSAMAQDAIGGLAIIKAFNMQAAFYRKYSALMAEAVSLSLRLEKRYALLGPLAILFLASPIVFVIVYGGHLIEKGELDAGGIVLFIYLLNFVLQPVSLMPVLSAQIQEASGAARRLFEALDWPSERENGTAAALSVEAAPPAVEFDRVTFSYDGETPALRDVSFRLERGETLAVVGGSGSGKSTLIKLLCGFYEPQPDSGTIRIEGRPLEAWNLQDLRSRMALVAQESYLFPASVAENIGSGREGATLEDIMEAAKSAGAHEFIAGLPVGYGTVLGERGGGLSGGQKQRIAIARALLKGAPLLLLDEPTSALDMQSEARVQEAIQELMKGRSVIVIAHRLSTIKQADRILVMEQGRIVESGTHEELMGRDGAYRKLSMYQNVHTEETEEEKKKETEHTAGAEGGRGRVLQAGVR</sequence>
<evidence type="ECO:0000256" key="2">
    <source>
        <dbReference type="ARBA" id="ARBA00022448"/>
    </source>
</evidence>
<dbReference type="PROSITE" id="PS50929">
    <property type="entry name" value="ABC_TM1F"/>
    <property type="match status" value="1"/>
</dbReference>
<dbReference type="InterPro" id="IPR036640">
    <property type="entry name" value="ABC1_TM_sf"/>
</dbReference>
<keyword evidence="4 10" id="KW-0812">Transmembrane</keyword>
<dbReference type="Pfam" id="PF00005">
    <property type="entry name" value="ABC_tran"/>
    <property type="match status" value="1"/>
</dbReference>
<gene>
    <name evidence="13" type="ordered locus">KNP414_05129</name>
</gene>
<dbReference type="Pfam" id="PF00664">
    <property type="entry name" value="ABC_membrane"/>
    <property type="match status" value="1"/>
</dbReference>
<dbReference type="InterPro" id="IPR003439">
    <property type="entry name" value="ABC_transporter-like_ATP-bd"/>
</dbReference>
<dbReference type="PROSITE" id="PS50893">
    <property type="entry name" value="ABC_TRANSPORTER_2"/>
    <property type="match status" value="1"/>
</dbReference>
<keyword evidence="7 10" id="KW-1133">Transmembrane helix</keyword>
<evidence type="ECO:0000313" key="14">
    <source>
        <dbReference type="Proteomes" id="UP000006620"/>
    </source>
</evidence>
<evidence type="ECO:0000256" key="7">
    <source>
        <dbReference type="ARBA" id="ARBA00022989"/>
    </source>
</evidence>
<dbReference type="InterPro" id="IPR027417">
    <property type="entry name" value="P-loop_NTPase"/>
</dbReference>
<feature type="region of interest" description="Disordered" evidence="9">
    <location>
        <begin position="586"/>
        <end position="616"/>
    </location>
</feature>
<dbReference type="RefSeq" id="WP_013918806.1">
    <property type="nucleotide sequence ID" value="NC_015690.1"/>
</dbReference>
<dbReference type="InterPro" id="IPR017871">
    <property type="entry name" value="ABC_transporter-like_CS"/>
</dbReference>
<dbReference type="FunFam" id="3.40.50.300:FF:000221">
    <property type="entry name" value="Multidrug ABC transporter ATP-binding protein"/>
    <property type="match status" value="1"/>
</dbReference>
<dbReference type="SUPFAM" id="SSF52540">
    <property type="entry name" value="P-loop containing nucleoside triphosphate hydrolases"/>
    <property type="match status" value="1"/>
</dbReference>
<dbReference type="InterPro" id="IPR011527">
    <property type="entry name" value="ABC1_TM_dom"/>
</dbReference>
<reference evidence="14" key="1">
    <citation type="submission" date="2011-06" db="EMBL/GenBank/DDBJ databases">
        <title>Complete genome sequence of Paenibacillus mucilaginosus KNP414.</title>
        <authorList>
            <person name="Wang J."/>
            <person name="Hu S."/>
            <person name="Hu X."/>
            <person name="Zhang B."/>
            <person name="Dong D."/>
            <person name="Zhang S."/>
            <person name="Zhao K."/>
            <person name="Wu D."/>
        </authorList>
    </citation>
    <scope>NUCLEOTIDE SEQUENCE [LARGE SCALE GENOMIC DNA]</scope>
    <source>
        <strain evidence="14">KNP414</strain>
    </source>
</reference>
<dbReference type="SUPFAM" id="SSF90123">
    <property type="entry name" value="ABC transporter transmembrane region"/>
    <property type="match status" value="1"/>
</dbReference>
<reference evidence="13 14" key="2">
    <citation type="journal article" date="2013" name="Genome Announc.">
        <title>Genome Sequence of Growth-Improving Paenibacillus mucilaginosus Strain KNP414.</title>
        <authorList>
            <person name="Lu J.J."/>
            <person name="Wang J.F."/>
            <person name="Hu X.F."/>
        </authorList>
    </citation>
    <scope>NUCLEOTIDE SEQUENCE [LARGE SCALE GENOMIC DNA]</scope>
    <source>
        <strain evidence="13 14">KNP414</strain>
    </source>
</reference>
<dbReference type="CDD" id="cd07346">
    <property type="entry name" value="ABC_6TM_exporters"/>
    <property type="match status" value="1"/>
</dbReference>
<dbReference type="PANTHER" id="PTHR43394:SF1">
    <property type="entry name" value="ATP-BINDING CASSETTE SUB-FAMILY B MEMBER 10, MITOCHONDRIAL"/>
    <property type="match status" value="1"/>
</dbReference>
<dbReference type="InterPro" id="IPR003593">
    <property type="entry name" value="AAA+_ATPase"/>
</dbReference>
<feature type="transmembrane region" description="Helical" evidence="10">
    <location>
        <begin position="205"/>
        <end position="227"/>
    </location>
</feature>
<feature type="transmembrane region" description="Helical" evidence="10">
    <location>
        <begin position="167"/>
        <end position="185"/>
    </location>
</feature>
<keyword evidence="2" id="KW-0813">Transport</keyword>
<evidence type="ECO:0000256" key="3">
    <source>
        <dbReference type="ARBA" id="ARBA00022475"/>
    </source>
</evidence>
<feature type="domain" description="ABC transmembrane type-1" evidence="12">
    <location>
        <begin position="32"/>
        <end position="310"/>
    </location>
</feature>
<organism evidence="13 14">
    <name type="scientific">Paenibacillus mucilaginosus (strain KNP414)</name>
    <dbReference type="NCBI Taxonomy" id="1036673"/>
    <lineage>
        <taxon>Bacteria</taxon>
        <taxon>Bacillati</taxon>
        <taxon>Bacillota</taxon>
        <taxon>Bacilli</taxon>
        <taxon>Bacillales</taxon>
        <taxon>Paenibacillaceae</taxon>
        <taxon>Paenibacillus</taxon>
    </lineage>
</organism>
<comment type="subcellular location">
    <subcellularLocation>
        <location evidence="1">Cell membrane</location>
        <topology evidence="1">Multi-pass membrane protein</topology>
    </subcellularLocation>
</comment>
<feature type="transmembrane region" description="Helical" evidence="10">
    <location>
        <begin position="65"/>
        <end position="85"/>
    </location>
</feature>
<evidence type="ECO:0000256" key="10">
    <source>
        <dbReference type="SAM" id="Phobius"/>
    </source>
</evidence>
<dbReference type="Gene3D" id="1.20.1560.10">
    <property type="entry name" value="ABC transporter type 1, transmembrane domain"/>
    <property type="match status" value="1"/>
</dbReference>
<dbReference type="GO" id="GO:0016887">
    <property type="term" value="F:ATP hydrolysis activity"/>
    <property type="evidence" value="ECO:0007669"/>
    <property type="project" value="InterPro"/>
</dbReference>
<dbReference type="Gene3D" id="3.40.50.300">
    <property type="entry name" value="P-loop containing nucleotide triphosphate hydrolases"/>
    <property type="match status" value="1"/>
</dbReference>
<evidence type="ECO:0000256" key="5">
    <source>
        <dbReference type="ARBA" id="ARBA00022741"/>
    </source>
</evidence>